<dbReference type="GO" id="GO:0006354">
    <property type="term" value="P:DNA-templated transcription elongation"/>
    <property type="evidence" value="ECO:0007669"/>
    <property type="project" value="TreeGrafter"/>
</dbReference>
<dbReference type="PANTHER" id="PTHR30437">
    <property type="entry name" value="TRANSCRIPTION ELONGATION FACTOR GREA"/>
    <property type="match status" value="1"/>
</dbReference>
<proteinExistence type="predicted"/>
<gene>
    <name evidence="2" type="ordered locus">Snas_2743</name>
</gene>
<dbReference type="InterPro" id="IPR023459">
    <property type="entry name" value="Tscrpt_elong_fac_GreA/B_fam"/>
</dbReference>
<dbReference type="GO" id="GO:0032784">
    <property type="term" value="P:regulation of DNA-templated transcription elongation"/>
    <property type="evidence" value="ECO:0007669"/>
    <property type="project" value="InterPro"/>
</dbReference>
<keyword evidence="3" id="KW-1185">Reference proteome</keyword>
<dbReference type="GO" id="GO:0070063">
    <property type="term" value="F:RNA polymerase binding"/>
    <property type="evidence" value="ECO:0007669"/>
    <property type="project" value="InterPro"/>
</dbReference>
<dbReference type="GO" id="GO:0003746">
    <property type="term" value="F:translation elongation factor activity"/>
    <property type="evidence" value="ECO:0007669"/>
    <property type="project" value="UniProtKB-KW"/>
</dbReference>
<dbReference type="SUPFAM" id="SSF54534">
    <property type="entry name" value="FKBP-like"/>
    <property type="match status" value="1"/>
</dbReference>
<dbReference type="KEGG" id="sna:Snas_2743"/>
<evidence type="ECO:0000259" key="1">
    <source>
        <dbReference type="Pfam" id="PF01272"/>
    </source>
</evidence>
<reference evidence="2 3" key="1">
    <citation type="journal article" date="2009" name="Stand. Genomic Sci.">
        <title>Complete genome sequence of Stackebrandtia nassauensis type strain (LLR-40K-21).</title>
        <authorList>
            <person name="Munk C."/>
            <person name="Lapidus A."/>
            <person name="Copeland A."/>
            <person name="Jando M."/>
            <person name="Mayilraj S."/>
            <person name="Glavina Del Rio T."/>
            <person name="Nolan M."/>
            <person name="Chen F."/>
            <person name="Lucas S."/>
            <person name="Tice H."/>
            <person name="Cheng J.F."/>
            <person name="Han C."/>
            <person name="Detter J.C."/>
            <person name="Bruce D."/>
            <person name="Goodwin L."/>
            <person name="Chain P."/>
            <person name="Pitluck S."/>
            <person name="Goker M."/>
            <person name="Ovchinikova G."/>
            <person name="Pati A."/>
            <person name="Ivanova N."/>
            <person name="Mavromatis K."/>
            <person name="Chen A."/>
            <person name="Palaniappan K."/>
            <person name="Land M."/>
            <person name="Hauser L."/>
            <person name="Chang Y.J."/>
            <person name="Jeffries C.D."/>
            <person name="Bristow J."/>
            <person name="Eisen J.A."/>
            <person name="Markowitz V."/>
            <person name="Hugenholtz P."/>
            <person name="Kyrpides N.C."/>
            <person name="Klenk H.P."/>
        </authorList>
    </citation>
    <scope>NUCLEOTIDE SEQUENCE [LARGE SCALE GENOMIC DNA]</scope>
    <source>
        <strain evidence="3">DSM 44728 / CIP 108903 / NRRL B-16338 / NBRC 102104 / LLR-40K-21</strain>
    </source>
</reference>
<dbReference type="InterPro" id="IPR001437">
    <property type="entry name" value="Tscrpt_elong_fac_GreA/B_C"/>
</dbReference>
<dbReference type="OrthoDB" id="3823115at2"/>
<protein>
    <submittedName>
        <fullName evidence="2">GreA/GreB family elongation factor</fullName>
    </submittedName>
</protein>
<dbReference type="HOGENOM" id="CLU_101379_2_1_11"/>
<dbReference type="NCBIfam" id="NF004548">
    <property type="entry name" value="PRK05892.1"/>
    <property type="match status" value="1"/>
</dbReference>
<accession>D3Q7E8</accession>
<evidence type="ECO:0000313" key="2">
    <source>
        <dbReference type="EMBL" id="ADD42419.1"/>
    </source>
</evidence>
<dbReference type="STRING" id="446470.Snas_2743"/>
<dbReference type="RefSeq" id="WP_013017990.1">
    <property type="nucleotide sequence ID" value="NC_013947.1"/>
</dbReference>
<feature type="domain" description="Transcription elongation factor GreA/GreB C-terminal" evidence="1">
    <location>
        <begin position="81"/>
        <end position="147"/>
    </location>
</feature>
<dbReference type="Pfam" id="PF01272">
    <property type="entry name" value="GreA_GreB"/>
    <property type="match status" value="1"/>
</dbReference>
<dbReference type="Gene3D" id="3.10.50.30">
    <property type="entry name" value="Transcription elongation factor, GreA/GreB, C-terminal domain"/>
    <property type="match status" value="1"/>
</dbReference>
<evidence type="ECO:0000313" key="3">
    <source>
        <dbReference type="Proteomes" id="UP000000844"/>
    </source>
</evidence>
<name>D3Q7E8_STANL</name>
<dbReference type="GO" id="GO:0003677">
    <property type="term" value="F:DNA binding"/>
    <property type="evidence" value="ECO:0007669"/>
    <property type="project" value="InterPro"/>
</dbReference>
<keyword evidence="2" id="KW-0648">Protein biosynthesis</keyword>
<organism evidence="2 3">
    <name type="scientific">Stackebrandtia nassauensis (strain DSM 44728 / CIP 108903 / NRRL B-16338 / NBRC 102104 / LLR-40K-21)</name>
    <dbReference type="NCBI Taxonomy" id="446470"/>
    <lineage>
        <taxon>Bacteria</taxon>
        <taxon>Bacillati</taxon>
        <taxon>Actinomycetota</taxon>
        <taxon>Actinomycetes</taxon>
        <taxon>Glycomycetales</taxon>
        <taxon>Glycomycetaceae</taxon>
        <taxon>Stackebrandtia</taxon>
    </lineage>
</organism>
<dbReference type="InterPro" id="IPR036953">
    <property type="entry name" value="GreA/GreB_C_sf"/>
</dbReference>
<dbReference type="Proteomes" id="UP000000844">
    <property type="component" value="Chromosome"/>
</dbReference>
<keyword evidence="2" id="KW-0251">Elongation factor</keyword>
<dbReference type="PANTHER" id="PTHR30437:SF4">
    <property type="entry name" value="TRANSCRIPTION ELONGATION FACTOR GREA"/>
    <property type="match status" value="1"/>
</dbReference>
<dbReference type="PIRSF" id="PIRSF006092">
    <property type="entry name" value="GreA_GreB"/>
    <property type="match status" value="1"/>
</dbReference>
<dbReference type="AlphaFoldDB" id="D3Q7E8"/>
<dbReference type="eggNOG" id="COG0782">
    <property type="taxonomic scope" value="Bacteria"/>
</dbReference>
<sequence>MAGKSAPIGANARHTLEQDLAEVRAERDRVAATLTDTDTTGDSADQAQELQRVTDLQLLDARVEKLTARLDASATATQGRTDLVDVGSTVTIRFSDDTTETLHIGEIADVDDQLLVTAGSPLGRALLGHRAGDTVSYNTPSGHATAVVESLG</sequence>
<dbReference type="EMBL" id="CP001778">
    <property type="protein sequence ID" value="ADD42419.1"/>
    <property type="molecule type" value="Genomic_DNA"/>
</dbReference>